<keyword evidence="4" id="KW-0285">Flavoprotein</keyword>
<keyword evidence="15" id="KW-1185">Reference proteome</keyword>
<evidence type="ECO:0000313" key="15">
    <source>
        <dbReference type="Proteomes" id="UP001165060"/>
    </source>
</evidence>
<evidence type="ECO:0000256" key="10">
    <source>
        <dbReference type="ARBA" id="ARBA00048342"/>
    </source>
</evidence>
<evidence type="ECO:0000313" key="14">
    <source>
        <dbReference type="EMBL" id="GMI43133.1"/>
    </source>
</evidence>
<sequence length="190" mass="20651">YVAPLTTVGNLPFRRILKEFGADVTCGEMALCANLLQGQSSEWALIKRHPSEDVFGVQLAGGFPDQFVRAAEAIEETATVDFIDMNLGCPIDLVCSKGGGAALMLKPARLRAALTGMGNVFSGPVTVKIRTGWDDKSPFADRLCSQVQSWSLSNVAAMMLHGRSRLQRYSKLANWDYISEVGQAMKVHAE</sequence>
<feature type="domain" description="DUS-like FMN-binding" evidence="13">
    <location>
        <begin position="2"/>
        <end position="187"/>
    </location>
</feature>
<evidence type="ECO:0000256" key="11">
    <source>
        <dbReference type="ARBA" id="ARBA00049447"/>
    </source>
</evidence>
<dbReference type="PANTHER" id="PTHR45846:SF1">
    <property type="entry name" value="TRNA-DIHYDROURIDINE(47) SYNTHASE [NAD(P)(+)]-LIKE"/>
    <property type="match status" value="1"/>
</dbReference>
<comment type="cofactor">
    <cofactor evidence="1">
        <name>FMN</name>
        <dbReference type="ChEBI" id="CHEBI:58210"/>
    </cofactor>
</comment>
<evidence type="ECO:0000256" key="1">
    <source>
        <dbReference type="ARBA" id="ARBA00001917"/>
    </source>
</evidence>
<dbReference type="CDD" id="cd02801">
    <property type="entry name" value="DUS_like_FMN"/>
    <property type="match status" value="1"/>
</dbReference>
<evidence type="ECO:0000256" key="12">
    <source>
        <dbReference type="ARBA" id="ARBA00049513"/>
    </source>
</evidence>
<comment type="caution">
    <text evidence="14">The sequence shown here is derived from an EMBL/GenBank/DDBJ whole genome shotgun (WGS) entry which is preliminary data.</text>
</comment>
<comment type="catalytic activity">
    <reaction evidence="12">
        <text>5,6-dihydrouridine(47) in tRNA + NADP(+) = uridine(47) in tRNA + NADPH + H(+)</text>
        <dbReference type="Rhea" id="RHEA:53360"/>
        <dbReference type="Rhea" id="RHEA-COMP:13539"/>
        <dbReference type="Rhea" id="RHEA-COMP:13540"/>
        <dbReference type="ChEBI" id="CHEBI:15378"/>
        <dbReference type="ChEBI" id="CHEBI:57783"/>
        <dbReference type="ChEBI" id="CHEBI:58349"/>
        <dbReference type="ChEBI" id="CHEBI:65315"/>
        <dbReference type="ChEBI" id="CHEBI:74443"/>
        <dbReference type="EC" id="1.3.1.89"/>
    </reaction>
    <physiologicalReaction direction="right-to-left" evidence="12">
        <dbReference type="Rhea" id="RHEA:53362"/>
    </physiologicalReaction>
</comment>
<dbReference type="SUPFAM" id="SSF51395">
    <property type="entry name" value="FMN-linked oxidoreductases"/>
    <property type="match status" value="1"/>
</dbReference>
<dbReference type="EC" id="1.3.1.89" evidence="3"/>
<protein>
    <recommendedName>
        <fullName evidence="3">tRNA-dihydrouridine(47) synthase [NAD(P)(+)]</fullName>
        <ecNumber evidence="3">1.3.1.89</ecNumber>
    </recommendedName>
</protein>
<comment type="catalytic activity">
    <reaction evidence="11">
        <text>a 5,6-dihydrouridine in mRNA + NADP(+) = a uridine in mRNA + NADPH + H(+)</text>
        <dbReference type="Rhea" id="RHEA:69855"/>
        <dbReference type="Rhea" id="RHEA-COMP:14658"/>
        <dbReference type="Rhea" id="RHEA-COMP:17789"/>
        <dbReference type="ChEBI" id="CHEBI:15378"/>
        <dbReference type="ChEBI" id="CHEBI:57783"/>
        <dbReference type="ChEBI" id="CHEBI:58349"/>
        <dbReference type="ChEBI" id="CHEBI:65315"/>
        <dbReference type="ChEBI" id="CHEBI:74443"/>
    </reaction>
    <physiologicalReaction direction="right-to-left" evidence="11">
        <dbReference type="Rhea" id="RHEA:69857"/>
    </physiologicalReaction>
</comment>
<evidence type="ECO:0000256" key="4">
    <source>
        <dbReference type="ARBA" id="ARBA00022630"/>
    </source>
</evidence>
<evidence type="ECO:0000256" key="2">
    <source>
        <dbReference type="ARBA" id="ARBA00005451"/>
    </source>
</evidence>
<gene>
    <name evidence="14" type="ORF">TeGR_g8746</name>
</gene>
<dbReference type="Gene3D" id="3.20.20.70">
    <property type="entry name" value="Aldolase class I"/>
    <property type="match status" value="1"/>
</dbReference>
<name>A0ABQ6N7V5_9STRA</name>
<evidence type="ECO:0000256" key="7">
    <source>
        <dbReference type="ARBA" id="ARBA00022857"/>
    </source>
</evidence>
<evidence type="ECO:0000256" key="6">
    <source>
        <dbReference type="ARBA" id="ARBA00022694"/>
    </source>
</evidence>
<evidence type="ECO:0000256" key="5">
    <source>
        <dbReference type="ARBA" id="ARBA00022643"/>
    </source>
</evidence>
<dbReference type="PANTHER" id="PTHR45846">
    <property type="entry name" value="TRNA-DIHYDROURIDINE(47) SYNTHASE [NAD(P)(+)]-LIKE"/>
    <property type="match status" value="1"/>
</dbReference>
<dbReference type="Pfam" id="PF01207">
    <property type="entry name" value="Dus"/>
    <property type="match status" value="1"/>
</dbReference>
<comment type="catalytic activity">
    <reaction evidence="9">
        <text>5,6-dihydrouridine(47) in tRNA + NAD(+) = uridine(47) in tRNA + NADH + H(+)</text>
        <dbReference type="Rhea" id="RHEA:53364"/>
        <dbReference type="Rhea" id="RHEA-COMP:13539"/>
        <dbReference type="Rhea" id="RHEA-COMP:13540"/>
        <dbReference type="ChEBI" id="CHEBI:15378"/>
        <dbReference type="ChEBI" id="CHEBI:57540"/>
        <dbReference type="ChEBI" id="CHEBI:57945"/>
        <dbReference type="ChEBI" id="CHEBI:65315"/>
        <dbReference type="ChEBI" id="CHEBI:74443"/>
        <dbReference type="EC" id="1.3.1.89"/>
    </reaction>
    <physiologicalReaction direction="right-to-left" evidence="9">
        <dbReference type="Rhea" id="RHEA:53366"/>
    </physiologicalReaction>
</comment>
<keyword evidence="5" id="KW-0288">FMN</keyword>
<reference evidence="14 15" key="1">
    <citation type="journal article" date="2023" name="Commun. Biol.">
        <title>Genome analysis of Parmales, the sister group of diatoms, reveals the evolutionary specialization of diatoms from phago-mixotrophs to photoautotrophs.</title>
        <authorList>
            <person name="Ban H."/>
            <person name="Sato S."/>
            <person name="Yoshikawa S."/>
            <person name="Yamada K."/>
            <person name="Nakamura Y."/>
            <person name="Ichinomiya M."/>
            <person name="Sato N."/>
            <person name="Blanc-Mathieu R."/>
            <person name="Endo H."/>
            <person name="Kuwata A."/>
            <person name="Ogata H."/>
        </authorList>
    </citation>
    <scope>NUCLEOTIDE SEQUENCE [LARGE SCALE GENOMIC DNA]</scope>
</reference>
<comment type="catalytic activity">
    <reaction evidence="10">
        <text>a 5,6-dihydrouridine in mRNA + NAD(+) = a uridine in mRNA + NADH + H(+)</text>
        <dbReference type="Rhea" id="RHEA:69851"/>
        <dbReference type="Rhea" id="RHEA-COMP:14658"/>
        <dbReference type="Rhea" id="RHEA-COMP:17789"/>
        <dbReference type="ChEBI" id="CHEBI:15378"/>
        <dbReference type="ChEBI" id="CHEBI:57540"/>
        <dbReference type="ChEBI" id="CHEBI:57945"/>
        <dbReference type="ChEBI" id="CHEBI:65315"/>
        <dbReference type="ChEBI" id="CHEBI:74443"/>
    </reaction>
    <physiologicalReaction direction="right-to-left" evidence="10">
        <dbReference type="Rhea" id="RHEA:69853"/>
    </physiologicalReaction>
</comment>
<evidence type="ECO:0000256" key="8">
    <source>
        <dbReference type="ARBA" id="ARBA00023002"/>
    </source>
</evidence>
<keyword evidence="6" id="KW-0819">tRNA processing</keyword>
<dbReference type="Proteomes" id="UP001165060">
    <property type="component" value="Unassembled WGS sequence"/>
</dbReference>
<evidence type="ECO:0000256" key="3">
    <source>
        <dbReference type="ARBA" id="ARBA00012376"/>
    </source>
</evidence>
<organism evidence="14 15">
    <name type="scientific">Tetraparma gracilis</name>
    <dbReference type="NCBI Taxonomy" id="2962635"/>
    <lineage>
        <taxon>Eukaryota</taxon>
        <taxon>Sar</taxon>
        <taxon>Stramenopiles</taxon>
        <taxon>Ochrophyta</taxon>
        <taxon>Bolidophyceae</taxon>
        <taxon>Parmales</taxon>
        <taxon>Triparmaceae</taxon>
        <taxon>Tetraparma</taxon>
    </lineage>
</organism>
<evidence type="ECO:0000259" key="13">
    <source>
        <dbReference type="Pfam" id="PF01207"/>
    </source>
</evidence>
<evidence type="ECO:0000256" key="9">
    <source>
        <dbReference type="ARBA" id="ARBA00048266"/>
    </source>
</evidence>
<dbReference type="InterPro" id="IPR013785">
    <property type="entry name" value="Aldolase_TIM"/>
</dbReference>
<comment type="similarity">
    <text evidence="2">Belongs to the Dus family. Dus3 subfamily.</text>
</comment>
<dbReference type="InterPro" id="IPR035587">
    <property type="entry name" value="DUS-like_FMN-bd"/>
</dbReference>
<dbReference type="InterPro" id="IPR018517">
    <property type="entry name" value="tRNA_hU_synthase_CS"/>
</dbReference>
<accession>A0ABQ6N7V5</accession>
<keyword evidence="8" id="KW-0560">Oxidoreductase</keyword>
<proteinExistence type="inferred from homology"/>
<keyword evidence="7" id="KW-0521">NADP</keyword>
<dbReference type="PROSITE" id="PS01136">
    <property type="entry name" value="UPF0034"/>
    <property type="match status" value="1"/>
</dbReference>
<feature type="non-terminal residue" evidence="14">
    <location>
        <position position="1"/>
    </location>
</feature>
<dbReference type="EMBL" id="BRYB01001110">
    <property type="protein sequence ID" value="GMI43133.1"/>
    <property type="molecule type" value="Genomic_DNA"/>
</dbReference>